<dbReference type="RefSeq" id="WP_090496352.1">
    <property type="nucleotide sequence ID" value="NZ_FNCH01000001.1"/>
</dbReference>
<reference evidence="2" key="1">
    <citation type="submission" date="2016-10" db="EMBL/GenBank/DDBJ databases">
        <authorList>
            <person name="Varghese N."/>
            <person name="Submissions S."/>
        </authorList>
    </citation>
    <scope>NUCLEOTIDE SEQUENCE [LARGE SCALE GENOMIC DNA]</scope>
    <source>
        <strain evidence="2">DSM 17933</strain>
    </source>
</reference>
<dbReference type="AlphaFoldDB" id="A0A1G7NKX2"/>
<dbReference type="STRING" id="405671.SAMN05421827_101395"/>
<organism evidence="1 2">
    <name type="scientific">Pedobacter terrae</name>
    <dbReference type="NCBI Taxonomy" id="405671"/>
    <lineage>
        <taxon>Bacteria</taxon>
        <taxon>Pseudomonadati</taxon>
        <taxon>Bacteroidota</taxon>
        <taxon>Sphingobacteriia</taxon>
        <taxon>Sphingobacteriales</taxon>
        <taxon>Sphingobacteriaceae</taxon>
        <taxon>Pedobacter</taxon>
    </lineage>
</organism>
<dbReference type="InterPro" id="IPR011990">
    <property type="entry name" value="TPR-like_helical_dom_sf"/>
</dbReference>
<gene>
    <name evidence="1" type="ORF">SAMN05421827_101395</name>
</gene>
<dbReference type="SUPFAM" id="SSF48452">
    <property type="entry name" value="TPR-like"/>
    <property type="match status" value="1"/>
</dbReference>
<dbReference type="Gene3D" id="1.25.40.390">
    <property type="match status" value="1"/>
</dbReference>
<dbReference type="InterPro" id="IPR041662">
    <property type="entry name" value="SusD-like_2"/>
</dbReference>
<dbReference type="Pfam" id="PF12771">
    <property type="entry name" value="SusD-like_2"/>
    <property type="match status" value="1"/>
</dbReference>
<proteinExistence type="predicted"/>
<sequence length="521" mass="57777">MKKNLYKIIAALVVSATTLSSCDKNFQEVNTDPINITSTTPEKLLAPALVNTLTYGMIRNRNFNNELMQVTVSISDGDGTVFRYEYRSTFSDYLWNAWYVQLTNFKDIYKLAGKPGMENKSYQGISLVCQSWVYSMLSDTYGDIPYFESNQGNTGVLEPKFDKQKDIYLDMFKKLEEANTLLSAGKAIAPSSDPVFKGDVAKWRKFCNSLYLRLLLRVSGKSEVSAQAIAKIKEIVDTNPGNYPVMANNSESATLPWTGLTGTDPYVNPYVNAVRVQDFRSPAIGSFFIEHLRDWADPRIDANSPNGDGGANRLGIAQGLQGYSGVPSGYAVGAGVVKQAYFYSYDQALGSGTYGAKSLQQSSKTGILMNYAELQFILAEAALKGWINGSAANYYNAGIANAINYWVPAFTTSTTSAAFTKYVTDADIDWDNTQSTEGKMEQIHLQKYFALFLVDMQQWFEYRRTGHPVLPKGPGLRNGGTMPARMTYPVYVQSANPTNYQLAVAQQGPDAINTNVWWQKP</sequence>
<protein>
    <submittedName>
        <fullName evidence="1">Starch-binding associating with outer membrane</fullName>
    </submittedName>
</protein>
<keyword evidence="2" id="KW-1185">Reference proteome</keyword>
<evidence type="ECO:0000313" key="2">
    <source>
        <dbReference type="Proteomes" id="UP000199643"/>
    </source>
</evidence>
<dbReference type="Proteomes" id="UP000199643">
    <property type="component" value="Unassembled WGS sequence"/>
</dbReference>
<evidence type="ECO:0000313" key="1">
    <source>
        <dbReference type="EMBL" id="SDF74557.1"/>
    </source>
</evidence>
<dbReference type="EMBL" id="FNCH01000001">
    <property type="protein sequence ID" value="SDF74557.1"/>
    <property type="molecule type" value="Genomic_DNA"/>
</dbReference>
<dbReference type="PROSITE" id="PS51257">
    <property type="entry name" value="PROKAR_LIPOPROTEIN"/>
    <property type="match status" value="1"/>
</dbReference>
<accession>A0A1G7NKX2</accession>
<name>A0A1G7NKX2_9SPHI</name>
<dbReference type="OrthoDB" id="9766256at2"/>